<dbReference type="PANTHER" id="PTHR43734">
    <property type="entry name" value="PHYTOENE DESATURASE"/>
    <property type="match status" value="1"/>
</dbReference>
<dbReference type="Gene3D" id="3.50.50.60">
    <property type="entry name" value="FAD/NAD(P)-binding domain"/>
    <property type="match status" value="2"/>
</dbReference>
<evidence type="ECO:0000259" key="7">
    <source>
        <dbReference type="Pfam" id="PF01593"/>
    </source>
</evidence>
<evidence type="ECO:0000256" key="2">
    <source>
        <dbReference type="ARBA" id="ARBA00006046"/>
    </source>
</evidence>
<evidence type="ECO:0000256" key="1">
    <source>
        <dbReference type="ARBA" id="ARBA00004829"/>
    </source>
</evidence>
<keyword evidence="9" id="KW-1185">Reference proteome</keyword>
<dbReference type="InterPro" id="IPR036188">
    <property type="entry name" value="FAD/NAD-bd_sf"/>
</dbReference>
<dbReference type="GO" id="GO:0016117">
    <property type="term" value="P:carotenoid biosynthetic process"/>
    <property type="evidence" value="ECO:0007669"/>
    <property type="project" value="UniProtKB-KW"/>
</dbReference>
<feature type="compositionally biased region" description="Polar residues" evidence="6">
    <location>
        <begin position="497"/>
        <end position="516"/>
    </location>
</feature>
<evidence type="ECO:0000313" key="8">
    <source>
        <dbReference type="EMBL" id="SEL82626.1"/>
    </source>
</evidence>
<proteinExistence type="inferred from homology"/>
<evidence type="ECO:0000256" key="5">
    <source>
        <dbReference type="RuleBase" id="RU362075"/>
    </source>
</evidence>
<dbReference type="STRING" id="1287727.SAMN05443999_108132"/>
<keyword evidence="4 5" id="KW-0560">Oxidoreductase</keyword>
<dbReference type="InterPro" id="IPR054841">
    <property type="entry name" value="carotdesatCrtD"/>
</dbReference>
<dbReference type="AlphaFoldDB" id="A0A1H7TE99"/>
<dbReference type="SUPFAM" id="SSF51905">
    <property type="entry name" value="FAD/NAD(P)-binding domain"/>
    <property type="match status" value="1"/>
</dbReference>
<comment type="similarity">
    <text evidence="2 5">Belongs to the carotenoid/retinoid oxidoreductase family.</text>
</comment>
<dbReference type="RefSeq" id="WP_093037721.1">
    <property type="nucleotide sequence ID" value="NZ_FOAG01000008.1"/>
</dbReference>
<dbReference type="Proteomes" id="UP000199582">
    <property type="component" value="Unassembled WGS sequence"/>
</dbReference>
<organism evidence="8 9">
    <name type="scientific">Roseovarius azorensis</name>
    <dbReference type="NCBI Taxonomy" id="1287727"/>
    <lineage>
        <taxon>Bacteria</taxon>
        <taxon>Pseudomonadati</taxon>
        <taxon>Pseudomonadota</taxon>
        <taxon>Alphaproteobacteria</taxon>
        <taxon>Rhodobacterales</taxon>
        <taxon>Roseobacteraceae</taxon>
        <taxon>Roseovarius</taxon>
    </lineage>
</organism>
<gene>
    <name evidence="8" type="ORF">SAMN05443999_108132</name>
</gene>
<dbReference type="InterPro" id="IPR008150">
    <property type="entry name" value="Phytoene_DH_bac_CS"/>
</dbReference>
<dbReference type="InterPro" id="IPR014105">
    <property type="entry name" value="Carotenoid/retinoid_OxRdtase"/>
</dbReference>
<name>A0A1H7TE99_9RHOB</name>
<dbReference type="Pfam" id="PF01593">
    <property type="entry name" value="Amino_oxidase"/>
    <property type="match status" value="1"/>
</dbReference>
<evidence type="ECO:0000256" key="3">
    <source>
        <dbReference type="ARBA" id="ARBA00022746"/>
    </source>
</evidence>
<dbReference type="NCBIfam" id="NF045637">
    <property type="entry name" value="carotdesatCrtDProt"/>
    <property type="match status" value="1"/>
</dbReference>
<dbReference type="GO" id="GO:0016627">
    <property type="term" value="F:oxidoreductase activity, acting on the CH-CH group of donors"/>
    <property type="evidence" value="ECO:0007669"/>
    <property type="project" value="UniProtKB-ARBA"/>
</dbReference>
<keyword evidence="3 5" id="KW-0125">Carotenoid biosynthesis</keyword>
<accession>A0A1H7TE99</accession>
<dbReference type="InterPro" id="IPR002937">
    <property type="entry name" value="Amino_oxidase"/>
</dbReference>
<protein>
    <submittedName>
        <fullName evidence="8">1-hydroxycarotenoid 3,4-desaturase</fullName>
    </submittedName>
</protein>
<evidence type="ECO:0000256" key="6">
    <source>
        <dbReference type="SAM" id="MobiDB-lite"/>
    </source>
</evidence>
<reference evidence="8 9" key="1">
    <citation type="submission" date="2016-10" db="EMBL/GenBank/DDBJ databases">
        <authorList>
            <person name="de Groot N.N."/>
        </authorList>
    </citation>
    <scope>NUCLEOTIDE SEQUENCE [LARGE SCALE GENOMIC DNA]</scope>
    <source>
        <strain evidence="8 9">DSM 100674</strain>
    </source>
</reference>
<dbReference type="EMBL" id="FOAG01000008">
    <property type="protein sequence ID" value="SEL82626.1"/>
    <property type="molecule type" value="Genomic_DNA"/>
</dbReference>
<feature type="domain" description="Amine oxidase" evidence="7">
    <location>
        <begin position="21"/>
        <end position="302"/>
    </location>
</feature>
<dbReference type="NCBIfam" id="TIGR02734">
    <property type="entry name" value="crtI_fam"/>
    <property type="match status" value="1"/>
</dbReference>
<dbReference type="OrthoDB" id="9774675at2"/>
<dbReference type="PANTHER" id="PTHR43734:SF7">
    <property type="entry name" value="4,4'-DIAPONEUROSPORENE OXYGENASE"/>
    <property type="match status" value="1"/>
</dbReference>
<sequence length="516" mass="54242">MEPAASSPAACDRAVIVGAGIAGLAAAVRLAHAGLCVTVLERLAAPGGKMRTLPSESGPIDAGPTVLTLRGVFEALFQSVGERLEDHVDLIPQQILARHFWPDGSTLDLHADEGQCRAAIHAFAGARAVRQFNAFCARARRLFATFDPPMMQAPAPSPLALAALVARQPTLLRAMAPLSTLAQSLARQFDDPRLAQLFGRYATYVGGSPYHAPALLSLIWQAEAAGVWSVRGGMHRLAQSLAKLATARGAEFHYNAHVARIDTSAGSVVGVTLADGTFIPAATVLFNGDPRALASGALGPGVTGVASRTLTSPRSLSAQVWAFAATPTGPDLAHHNIFFASDPRAEFDDLRAGRCPRDATIYVCAQDRSLPEAPPARERFEIILNAPPLGGLTQAAEDFTSCHTRTFQNLTRHGLRFDPLPGQGALTTPARFERMFPASLGSLYGQSPQGMMAALQRPRARTAIRGLYLAGGGAHPGAGVPMATLSARHAAEAILSDRTSTSTSRPMATHGGMSTV</sequence>
<evidence type="ECO:0000256" key="4">
    <source>
        <dbReference type="ARBA" id="ARBA00023002"/>
    </source>
</evidence>
<evidence type="ECO:0000313" key="9">
    <source>
        <dbReference type="Proteomes" id="UP000199582"/>
    </source>
</evidence>
<dbReference type="PROSITE" id="PS00982">
    <property type="entry name" value="PHYTOENE_DH"/>
    <property type="match status" value="1"/>
</dbReference>
<comment type="pathway">
    <text evidence="1 5">Carotenoid biosynthesis.</text>
</comment>
<feature type="region of interest" description="Disordered" evidence="6">
    <location>
        <begin position="496"/>
        <end position="516"/>
    </location>
</feature>